<dbReference type="PIRSF" id="PIRSF011560">
    <property type="entry name" value="ComK"/>
    <property type="match status" value="1"/>
</dbReference>
<keyword evidence="2" id="KW-1185">Reference proteome</keyword>
<dbReference type="Proteomes" id="UP001596410">
    <property type="component" value="Unassembled WGS sequence"/>
</dbReference>
<evidence type="ECO:0000313" key="1">
    <source>
        <dbReference type="EMBL" id="MFC7063553.1"/>
    </source>
</evidence>
<protein>
    <submittedName>
        <fullName evidence="1">Competence protein ComK</fullName>
    </submittedName>
</protein>
<proteinExistence type="predicted"/>
<dbReference type="Pfam" id="PF06338">
    <property type="entry name" value="ComK"/>
    <property type="match status" value="1"/>
</dbReference>
<dbReference type="InterPro" id="IPR010461">
    <property type="entry name" value="ComK"/>
</dbReference>
<dbReference type="EMBL" id="JBHSZV010000048">
    <property type="protein sequence ID" value="MFC7063553.1"/>
    <property type="molecule type" value="Genomic_DNA"/>
</dbReference>
<reference evidence="2" key="1">
    <citation type="journal article" date="2019" name="Int. J. Syst. Evol. Microbiol.">
        <title>The Global Catalogue of Microorganisms (GCM) 10K type strain sequencing project: providing services to taxonomists for standard genome sequencing and annotation.</title>
        <authorList>
            <consortium name="The Broad Institute Genomics Platform"/>
            <consortium name="The Broad Institute Genome Sequencing Center for Infectious Disease"/>
            <person name="Wu L."/>
            <person name="Ma J."/>
        </authorList>
    </citation>
    <scope>NUCLEOTIDE SEQUENCE [LARGE SCALE GENOMIC DNA]</scope>
    <source>
        <strain evidence="2">CGMCC 4.1621</strain>
    </source>
</reference>
<gene>
    <name evidence="1" type="ORF">ACFQIC_17215</name>
</gene>
<evidence type="ECO:0000313" key="2">
    <source>
        <dbReference type="Proteomes" id="UP001596410"/>
    </source>
</evidence>
<organism evidence="1 2">
    <name type="scientific">Halobacillus seohaensis</name>
    <dbReference type="NCBI Taxonomy" id="447421"/>
    <lineage>
        <taxon>Bacteria</taxon>
        <taxon>Bacillati</taxon>
        <taxon>Bacillota</taxon>
        <taxon>Bacilli</taxon>
        <taxon>Bacillales</taxon>
        <taxon>Bacillaceae</taxon>
        <taxon>Halobacillus</taxon>
    </lineage>
</organism>
<name>A0ABW2EMY3_9BACI</name>
<sequence>MDMVYKKEYEVNPQTMALVANYDAQGQIITEVVENGERFYLPGYPGKIVDQSCRYFASSLEGRLSGTKQVAGFTHKPPIVISQAMDMYFFPIISPKRKECTWIAPKYIRTHKGESDQSTTIYFMNGDTVNVPVSVGMIINQIQRTAQFRVKLEDRLKHYHSQPEIVAETFS</sequence>
<accession>A0ABW2EMY3</accession>
<comment type="caution">
    <text evidence="1">The sequence shown here is derived from an EMBL/GenBank/DDBJ whole genome shotgun (WGS) entry which is preliminary data.</text>
</comment>